<comment type="caution">
    <text evidence="5">The sequence shown here is derived from an EMBL/GenBank/DDBJ whole genome shotgun (WGS) entry which is preliminary data.</text>
</comment>
<protein>
    <submittedName>
        <fullName evidence="5">Transcriptional regulator GlxA family with amidase domain</fullName>
    </submittedName>
</protein>
<sequence>MLTAEGICRNVIRHAIPAKPSLLKALPMARSVPRRVVFVLFDDCLLLDFAGPLQAFELACETSKAGQAPYVWQICSLKGGPVKTSSGLEVMTTALADCDQKNIDTLVVGGGPGVHRAAAEAALVDWFRLAAPKARRVCSVCTGTFVLAAAGLLRGRRAVTHWGSCDLLREKHPDVSVQVDPVFVHDGGIWTSAGVTAGIDLALTLLEDDLGHREAMRIARRLVVFLKRPGGQAQFSVPLSMQASEDRAFEKISSWMQDNLGRDLRVESLAERAGMSPRTFARVFRQKTGRTPAKAVEELRVEAARRALEESASPIKEIAARAGFQSEEHLRRAFRRRLNVLPHDYRVRFHQG</sequence>
<dbReference type="InterPro" id="IPR052158">
    <property type="entry name" value="INH-QAR"/>
</dbReference>
<dbReference type="PANTHER" id="PTHR43130:SF3">
    <property type="entry name" value="HTH-TYPE TRANSCRIPTIONAL REGULATOR RV1931C"/>
    <property type="match status" value="1"/>
</dbReference>
<dbReference type="SUPFAM" id="SSF52317">
    <property type="entry name" value="Class I glutamine amidotransferase-like"/>
    <property type="match status" value="1"/>
</dbReference>
<dbReference type="SUPFAM" id="SSF46689">
    <property type="entry name" value="Homeodomain-like"/>
    <property type="match status" value="2"/>
</dbReference>
<dbReference type="InterPro" id="IPR018062">
    <property type="entry name" value="HTH_AraC-typ_CS"/>
</dbReference>
<keyword evidence="3" id="KW-0804">Transcription</keyword>
<feature type="domain" description="HTH araC/xylS-type" evidence="4">
    <location>
        <begin position="250"/>
        <end position="348"/>
    </location>
</feature>
<evidence type="ECO:0000313" key="6">
    <source>
        <dbReference type="Proteomes" id="UP001565474"/>
    </source>
</evidence>
<gene>
    <name evidence="5" type="ORF">ABH992_004676</name>
</gene>
<dbReference type="InterPro" id="IPR018060">
    <property type="entry name" value="HTH_AraC"/>
</dbReference>
<dbReference type="SMART" id="SM00342">
    <property type="entry name" value="HTH_ARAC"/>
    <property type="match status" value="1"/>
</dbReference>
<dbReference type="Gene3D" id="1.10.10.60">
    <property type="entry name" value="Homeodomain-like"/>
    <property type="match status" value="1"/>
</dbReference>
<proteinExistence type="predicted"/>
<evidence type="ECO:0000256" key="1">
    <source>
        <dbReference type="ARBA" id="ARBA00023015"/>
    </source>
</evidence>
<keyword evidence="2" id="KW-0238">DNA-binding</keyword>
<name>A0ABV4GK10_9BRAD</name>
<dbReference type="InterPro" id="IPR002818">
    <property type="entry name" value="DJ-1/PfpI"/>
</dbReference>
<dbReference type="Gene3D" id="3.40.50.880">
    <property type="match status" value="1"/>
</dbReference>
<keyword evidence="6" id="KW-1185">Reference proteome</keyword>
<dbReference type="PANTHER" id="PTHR43130">
    <property type="entry name" value="ARAC-FAMILY TRANSCRIPTIONAL REGULATOR"/>
    <property type="match status" value="1"/>
</dbReference>
<dbReference type="InterPro" id="IPR029062">
    <property type="entry name" value="Class_I_gatase-like"/>
</dbReference>
<dbReference type="PROSITE" id="PS00041">
    <property type="entry name" value="HTH_ARAC_FAMILY_1"/>
    <property type="match status" value="1"/>
</dbReference>
<reference evidence="5 6" key="1">
    <citation type="submission" date="2024-07" db="EMBL/GenBank/DDBJ databases">
        <title>Genomic Encyclopedia of Type Strains, Phase V (KMG-V): Genome sequencing to study the core and pangenomes of soil and plant-associated prokaryotes.</title>
        <authorList>
            <person name="Whitman W."/>
        </authorList>
    </citation>
    <scope>NUCLEOTIDE SEQUENCE [LARGE SCALE GENOMIC DNA]</scope>
    <source>
        <strain evidence="5 6">USDA 222</strain>
    </source>
</reference>
<dbReference type="EMBL" id="JBGBZN010000002">
    <property type="protein sequence ID" value="MEY9472277.1"/>
    <property type="molecule type" value="Genomic_DNA"/>
</dbReference>
<evidence type="ECO:0000256" key="3">
    <source>
        <dbReference type="ARBA" id="ARBA00023163"/>
    </source>
</evidence>
<dbReference type="Pfam" id="PF12833">
    <property type="entry name" value="HTH_18"/>
    <property type="match status" value="1"/>
</dbReference>
<organism evidence="5 6">
    <name type="scientific">Bradyrhizobium yuanmingense</name>
    <dbReference type="NCBI Taxonomy" id="108015"/>
    <lineage>
        <taxon>Bacteria</taxon>
        <taxon>Pseudomonadati</taxon>
        <taxon>Pseudomonadota</taxon>
        <taxon>Alphaproteobacteria</taxon>
        <taxon>Hyphomicrobiales</taxon>
        <taxon>Nitrobacteraceae</taxon>
        <taxon>Bradyrhizobium</taxon>
    </lineage>
</organism>
<evidence type="ECO:0000256" key="2">
    <source>
        <dbReference type="ARBA" id="ARBA00023125"/>
    </source>
</evidence>
<evidence type="ECO:0000259" key="4">
    <source>
        <dbReference type="PROSITE" id="PS01124"/>
    </source>
</evidence>
<keyword evidence="1" id="KW-0805">Transcription regulation</keyword>
<dbReference type="CDD" id="cd03137">
    <property type="entry name" value="GATase1_AraC_1"/>
    <property type="match status" value="1"/>
</dbReference>
<accession>A0ABV4GK10</accession>
<dbReference type="Proteomes" id="UP001565474">
    <property type="component" value="Unassembled WGS sequence"/>
</dbReference>
<dbReference type="PROSITE" id="PS01124">
    <property type="entry name" value="HTH_ARAC_FAMILY_2"/>
    <property type="match status" value="1"/>
</dbReference>
<dbReference type="InterPro" id="IPR009057">
    <property type="entry name" value="Homeodomain-like_sf"/>
</dbReference>
<dbReference type="Pfam" id="PF01965">
    <property type="entry name" value="DJ-1_PfpI"/>
    <property type="match status" value="1"/>
</dbReference>
<evidence type="ECO:0000313" key="5">
    <source>
        <dbReference type="EMBL" id="MEY9472277.1"/>
    </source>
</evidence>